<proteinExistence type="predicted"/>
<evidence type="ECO:0000313" key="2">
    <source>
        <dbReference type="Proteomes" id="UP000276133"/>
    </source>
</evidence>
<dbReference type="Proteomes" id="UP000276133">
    <property type="component" value="Unassembled WGS sequence"/>
</dbReference>
<sequence length="71" mass="8338">MNQTIFKYRIMRIIFLFLVVVVVVVVFNAIEEQSSSSSDDSRRPAIIAYNQFIINLKKNKLHKLNVEQCYT</sequence>
<dbReference type="AlphaFoldDB" id="A0A3M7TB22"/>
<keyword evidence="2" id="KW-1185">Reference proteome</keyword>
<gene>
    <name evidence="1" type="ORF">BpHYR1_033035</name>
</gene>
<organism evidence="1 2">
    <name type="scientific">Brachionus plicatilis</name>
    <name type="common">Marine rotifer</name>
    <name type="synonym">Brachionus muelleri</name>
    <dbReference type="NCBI Taxonomy" id="10195"/>
    <lineage>
        <taxon>Eukaryota</taxon>
        <taxon>Metazoa</taxon>
        <taxon>Spiralia</taxon>
        <taxon>Gnathifera</taxon>
        <taxon>Rotifera</taxon>
        <taxon>Eurotatoria</taxon>
        <taxon>Monogononta</taxon>
        <taxon>Pseudotrocha</taxon>
        <taxon>Ploima</taxon>
        <taxon>Brachionidae</taxon>
        <taxon>Brachionus</taxon>
    </lineage>
</organism>
<reference evidence="1 2" key="1">
    <citation type="journal article" date="2018" name="Sci. Rep.">
        <title>Genomic signatures of local adaptation to the degree of environmental predictability in rotifers.</title>
        <authorList>
            <person name="Franch-Gras L."/>
            <person name="Hahn C."/>
            <person name="Garcia-Roger E.M."/>
            <person name="Carmona M.J."/>
            <person name="Serra M."/>
            <person name="Gomez A."/>
        </authorList>
    </citation>
    <scope>NUCLEOTIDE SEQUENCE [LARGE SCALE GENOMIC DNA]</scope>
    <source>
        <strain evidence="1">HYR1</strain>
    </source>
</reference>
<evidence type="ECO:0000313" key="1">
    <source>
        <dbReference type="EMBL" id="RNA45125.1"/>
    </source>
</evidence>
<protein>
    <submittedName>
        <fullName evidence="1">Uncharacterized protein</fullName>
    </submittedName>
</protein>
<accession>A0A3M7TB22</accession>
<dbReference type="EMBL" id="REGN01000019">
    <property type="protein sequence ID" value="RNA45125.1"/>
    <property type="molecule type" value="Genomic_DNA"/>
</dbReference>
<name>A0A3M7TB22_BRAPC</name>
<comment type="caution">
    <text evidence="1">The sequence shown here is derived from an EMBL/GenBank/DDBJ whole genome shotgun (WGS) entry which is preliminary data.</text>
</comment>